<keyword evidence="3" id="KW-1185">Reference proteome</keyword>
<evidence type="ECO:0000313" key="3">
    <source>
        <dbReference type="Proteomes" id="UP000000674"/>
    </source>
</evidence>
<dbReference type="EMBL" id="CP000477">
    <property type="protein sequence ID" value="ABK14969.1"/>
    <property type="molecule type" value="Genomic_DNA"/>
</dbReference>
<gene>
    <name evidence="2" type="ordered locus">Mthe_1187</name>
</gene>
<dbReference type="PANTHER" id="PTHR43265">
    <property type="entry name" value="ESTERASE ESTD"/>
    <property type="match status" value="1"/>
</dbReference>
<organism evidence="2 3">
    <name type="scientific">Methanothrix thermoacetophila (strain DSM 6194 / JCM 14653 / NBRC 101360 / PT)</name>
    <name type="common">Methanosaeta thermophila</name>
    <dbReference type="NCBI Taxonomy" id="349307"/>
    <lineage>
        <taxon>Archaea</taxon>
        <taxon>Methanobacteriati</taxon>
        <taxon>Methanobacteriota</taxon>
        <taxon>Stenosarchaea group</taxon>
        <taxon>Methanomicrobia</taxon>
        <taxon>Methanotrichales</taxon>
        <taxon>Methanotrichaceae</taxon>
        <taxon>Methanothrix</taxon>
    </lineage>
</organism>
<dbReference type="InterPro" id="IPR001375">
    <property type="entry name" value="Peptidase_S9_cat"/>
</dbReference>
<dbReference type="InterPro" id="IPR029058">
    <property type="entry name" value="AB_hydrolase_fold"/>
</dbReference>
<protein>
    <submittedName>
        <fullName evidence="2">Dienelactone hydrolase</fullName>
    </submittedName>
</protein>
<dbReference type="Proteomes" id="UP000000674">
    <property type="component" value="Chromosome"/>
</dbReference>
<dbReference type="AlphaFoldDB" id="A0B8E5"/>
<evidence type="ECO:0000313" key="2">
    <source>
        <dbReference type="EMBL" id="ABK14969.1"/>
    </source>
</evidence>
<proteinExistence type="predicted"/>
<name>A0B8E5_METTP</name>
<dbReference type="HOGENOM" id="CLU_854209_0_0_2"/>
<dbReference type="InterPro" id="IPR053145">
    <property type="entry name" value="AB_hydrolase_Est10"/>
</dbReference>
<sequence length="333" mass="38135">MSGEKVMAEKPVTFHSSCLRLAGVLRYPAGIKDPAPAVLMIHGSLEQDRDGNLLNRPDGRPVFKKNFFLEISKRLAREGFATFSWDRRGIGESEPPVFDGGYLQDAEDAMAAYRALSSLDLVDPERIAVMGQSAGVYTAGLLAKKENRPKAYILQGGLYRDYAKMMIFNYQRVVEYATKSPENLRWVEENDILGLVIGLNLQSLMERAMMGEVEHLFNYKGKTWRIRHDPICYLPEYSPKNQFKYIQKPVLVIHGACDLNVPVEDAFMIEQDLKEHGNKNVELVIIPDADHSFQQIAEPAELRLKERISLESFRRPYREEYFLAVVSFLKRWL</sequence>
<feature type="domain" description="Peptidase S9 prolyl oligopeptidase catalytic" evidence="1">
    <location>
        <begin position="233"/>
        <end position="295"/>
    </location>
</feature>
<evidence type="ECO:0000259" key="1">
    <source>
        <dbReference type="Pfam" id="PF00326"/>
    </source>
</evidence>
<dbReference type="PANTHER" id="PTHR43265:SF1">
    <property type="entry name" value="ESTERASE ESTD"/>
    <property type="match status" value="1"/>
</dbReference>
<dbReference type="Pfam" id="PF00326">
    <property type="entry name" value="Peptidase_S9"/>
    <property type="match status" value="2"/>
</dbReference>
<keyword evidence="2" id="KW-0378">Hydrolase</keyword>
<accession>A0B8E5</accession>
<dbReference type="OrthoDB" id="31240at2157"/>
<dbReference type="STRING" id="349307.Mthe_1187"/>
<reference evidence="2 3" key="1">
    <citation type="submission" date="2006-10" db="EMBL/GenBank/DDBJ databases">
        <title>Complete sequence of Methanosaeta thermophila PT.</title>
        <authorList>
            <consortium name="US DOE Joint Genome Institute"/>
            <person name="Copeland A."/>
            <person name="Lucas S."/>
            <person name="Lapidus A."/>
            <person name="Barry K."/>
            <person name="Detter J.C."/>
            <person name="Glavina del Rio T."/>
            <person name="Hammon N."/>
            <person name="Israni S."/>
            <person name="Pitluck S."/>
            <person name="Chain P."/>
            <person name="Malfatti S."/>
            <person name="Shin M."/>
            <person name="Vergez L."/>
            <person name="Schmutz J."/>
            <person name="Larimer F."/>
            <person name="Land M."/>
            <person name="Hauser L."/>
            <person name="Kyrpides N."/>
            <person name="Kim E."/>
            <person name="Smith K.S."/>
            <person name="Ingram-Smith C."/>
            <person name="Richardson P."/>
        </authorList>
    </citation>
    <scope>NUCLEOTIDE SEQUENCE [LARGE SCALE GENOMIC DNA]</scope>
    <source>
        <strain evidence="3">DSM 6194 / JCM 14653 / NBRC 101360 / PT</strain>
    </source>
</reference>
<dbReference type="GO" id="GO:0008236">
    <property type="term" value="F:serine-type peptidase activity"/>
    <property type="evidence" value="ECO:0007669"/>
    <property type="project" value="InterPro"/>
</dbReference>
<dbReference type="KEGG" id="mtp:Mthe_1187"/>
<feature type="domain" description="Peptidase S9 prolyl oligopeptidase catalytic" evidence="1">
    <location>
        <begin position="104"/>
        <end position="177"/>
    </location>
</feature>
<dbReference type="SUPFAM" id="SSF53474">
    <property type="entry name" value="alpha/beta-Hydrolases"/>
    <property type="match status" value="1"/>
</dbReference>
<dbReference type="Gene3D" id="3.40.50.1820">
    <property type="entry name" value="alpha/beta hydrolase"/>
    <property type="match status" value="1"/>
</dbReference>
<dbReference type="GO" id="GO:0052689">
    <property type="term" value="F:carboxylic ester hydrolase activity"/>
    <property type="evidence" value="ECO:0007669"/>
    <property type="project" value="TreeGrafter"/>
</dbReference>
<dbReference type="GO" id="GO:0006508">
    <property type="term" value="P:proteolysis"/>
    <property type="evidence" value="ECO:0007669"/>
    <property type="project" value="InterPro"/>
</dbReference>